<keyword evidence="4" id="KW-0256">Endoplasmic reticulum</keyword>
<keyword evidence="14" id="KW-1185">Reference proteome</keyword>
<evidence type="ECO:0000256" key="10">
    <source>
        <dbReference type="ARBA" id="ARBA00023242"/>
    </source>
</evidence>
<dbReference type="GO" id="GO:0000978">
    <property type="term" value="F:RNA polymerase II cis-regulatory region sequence-specific DNA binding"/>
    <property type="evidence" value="ECO:0007669"/>
    <property type="project" value="TreeGrafter"/>
</dbReference>
<keyword evidence="10" id="KW-0539">Nucleus</keyword>
<dbReference type="FunFam" id="4.10.280.10:FF:000098">
    <property type="entry name" value="Sterol regulatory element-binding protein"/>
    <property type="match status" value="1"/>
</dbReference>
<dbReference type="GO" id="GO:0000981">
    <property type="term" value="F:DNA-binding transcription factor activity, RNA polymerase II-specific"/>
    <property type="evidence" value="ECO:0007669"/>
    <property type="project" value="TreeGrafter"/>
</dbReference>
<dbReference type="GO" id="GO:0046983">
    <property type="term" value="F:protein dimerization activity"/>
    <property type="evidence" value="ECO:0007669"/>
    <property type="project" value="InterPro"/>
</dbReference>
<keyword evidence="9" id="KW-0804">Transcription</keyword>
<dbReference type="PROSITE" id="PS50888">
    <property type="entry name" value="BHLH"/>
    <property type="match status" value="1"/>
</dbReference>
<comment type="caution">
    <text evidence="13">The sequence shown here is derived from an EMBL/GenBank/DDBJ whole genome shotgun (WGS) entry which is preliminary data.</text>
</comment>
<evidence type="ECO:0000256" key="3">
    <source>
        <dbReference type="ARBA" id="ARBA00022692"/>
    </source>
</evidence>
<evidence type="ECO:0000313" key="13">
    <source>
        <dbReference type="EMBL" id="KAJ8931037.1"/>
    </source>
</evidence>
<feature type="region of interest" description="Disordered" evidence="11">
    <location>
        <begin position="84"/>
        <end position="115"/>
    </location>
</feature>
<dbReference type="InterPro" id="IPR011598">
    <property type="entry name" value="bHLH_dom"/>
</dbReference>
<evidence type="ECO:0000256" key="2">
    <source>
        <dbReference type="ARBA" id="ARBA00004477"/>
    </source>
</evidence>
<accession>A0AAV8WX21</accession>
<evidence type="ECO:0000256" key="7">
    <source>
        <dbReference type="ARBA" id="ARBA00023125"/>
    </source>
</evidence>
<keyword evidence="7" id="KW-0238">DNA-binding</keyword>
<name>A0AAV8WX21_9CUCU</name>
<dbReference type="Proteomes" id="UP001162156">
    <property type="component" value="Unassembled WGS sequence"/>
</dbReference>
<dbReference type="Pfam" id="PF00010">
    <property type="entry name" value="HLH"/>
    <property type="match status" value="1"/>
</dbReference>
<evidence type="ECO:0000256" key="9">
    <source>
        <dbReference type="ARBA" id="ARBA00023163"/>
    </source>
</evidence>
<evidence type="ECO:0000256" key="6">
    <source>
        <dbReference type="ARBA" id="ARBA00023015"/>
    </source>
</evidence>
<evidence type="ECO:0000256" key="1">
    <source>
        <dbReference type="ARBA" id="ARBA00004123"/>
    </source>
</evidence>
<dbReference type="SUPFAM" id="SSF47459">
    <property type="entry name" value="HLH, helix-loop-helix DNA-binding domain"/>
    <property type="match status" value="1"/>
</dbReference>
<dbReference type="Gene3D" id="4.10.280.10">
    <property type="entry name" value="Helix-loop-helix DNA-binding domain"/>
    <property type="match status" value="1"/>
</dbReference>
<proteinExistence type="predicted"/>
<feature type="domain" description="BHLH" evidence="12">
    <location>
        <begin position="272"/>
        <end position="322"/>
    </location>
</feature>
<protein>
    <recommendedName>
        <fullName evidence="12">BHLH domain-containing protein</fullName>
    </recommendedName>
</protein>
<comment type="subcellular location">
    <subcellularLocation>
        <location evidence="2">Endoplasmic reticulum membrane</location>
        <topology evidence="2">Multi-pass membrane protein</topology>
    </subcellularLocation>
    <subcellularLocation>
        <location evidence="1">Nucleus</location>
    </subcellularLocation>
</comment>
<evidence type="ECO:0000256" key="5">
    <source>
        <dbReference type="ARBA" id="ARBA00022989"/>
    </source>
</evidence>
<keyword evidence="8" id="KW-0472">Membrane</keyword>
<evidence type="ECO:0000256" key="4">
    <source>
        <dbReference type="ARBA" id="ARBA00022824"/>
    </source>
</evidence>
<dbReference type="CDD" id="cd11394">
    <property type="entry name" value="bHLHzip_SREBP"/>
    <property type="match status" value="1"/>
</dbReference>
<keyword evidence="6" id="KW-0805">Transcription regulation</keyword>
<dbReference type="AlphaFoldDB" id="A0AAV8WX21"/>
<dbReference type="PANTHER" id="PTHR46062:SF1">
    <property type="entry name" value="LP12374P"/>
    <property type="match status" value="1"/>
</dbReference>
<dbReference type="PANTHER" id="PTHR46062">
    <property type="entry name" value="STEROL REGULATORY ELEMENT-BINDING PROTEIN"/>
    <property type="match status" value="1"/>
</dbReference>
<dbReference type="GO" id="GO:0005789">
    <property type="term" value="C:endoplasmic reticulum membrane"/>
    <property type="evidence" value="ECO:0007669"/>
    <property type="project" value="UniProtKB-SubCell"/>
</dbReference>
<dbReference type="EMBL" id="JANEYF010004476">
    <property type="protein sequence ID" value="KAJ8931037.1"/>
    <property type="molecule type" value="Genomic_DNA"/>
</dbReference>
<evidence type="ECO:0000313" key="14">
    <source>
        <dbReference type="Proteomes" id="UP001162156"/>
    </source>
</evidence>
<evidence type="ECO:0000256" key="11">
    <source>
        <dbReference type="SAM" id="MobiDB-lite"/>
    </source>
</evidence>
<evidence type="ECO:0000256" key="8">
    <source>
        <dbReference type="ARBA" id="ARBA00023136"/>
    </source>
</evidence>
<dbReference type="InterPro" id="IPR036638">
    <property type="entry name" value="HLH_DNA-bd_sf"/>
</dbReference>
<keyword evidence="5" id="KW-1133">Transmembrane helix</keyword>
<keyword evidence="3" id="KW-0812">Transmembrane</keyword>
<organism evidence="13 14">
    <name type="scientific">Rhamnusium bicolor</name>
    <dbReference type="NCBI Taxonomy" id="1586634"/>
    <lineage>
        <taxon>Eukaryota</taxon>
        <taxon>Metazoa</taxon>
        <taxon>Ecdysozoa</taxon>
        <taxon>Arthropoda</taxon>
        <taxon>Hexapoda</taxon>
        <taxon>Insecta</taxon>
        <taxon>Pterygota</taxon>
        <taxon>Neoptera</taxon>
        <taxon>Endopterygota</taxon>
        <taxon>Coleoptera</taxon>
        <taxon>Polyphaga</taxon>
        <taxon>Cucujiformia</taxon>
        <taxon>Chrysomeloidea</taxon>
        <taxon>Cerambycidae</taxon>
        <taxon>Lepturinae</taxon>
        <taxon>Rhagiini</taxon>
        <taxon>Rhamnusium</taxon>
    </lineage>
</organism>
<dbReference type="SMART" id="SM00353">
    <property type="entry name" value="HLH"/>
    <property type="match status" value="1"/>
</dbReference>
<sequence length="447" mass="49753">MNENITHFTSSGDFNLIPELAGIDDILNQCENELMKSELFGDDALSQLDDPLPMDDLSFDITDLQNPNTYLNPTLSSPIPLDQQSSIFDTPQVSPNYSSSPQQLINPSPEYSVQSQNNGKVQNIQLKNVSLPIQNPTTVIISSENFSQSTQPLVYTSLPIQNQHIILQQSNNKTPSRQKGRSVVLQNIQQIPSEQIQPMVLQAKIIKTDTQVSQPTTLVYTTAVSNNSSRPIHTLLNPSGILTTGIPLVLDGDSKVAINRVQPHKEQKVKEVKRSAHNAIERKYRTSINDKIVELKNMIVGEDAKLNKSAILRRTIEYIRFLQNSNTRLKQENMALKMAARQNTLKDLLTTGNNLKYGPEDTPPHSDHSLSPEHSLPPSPEYCANVKDESDDETISITKGMLDSSRLTLCMFMLVMVSFNPFRLVLNKSAAGDASENDYGGREILGF</sequence>
<gene>
    <name evidence="13" type="ORF">NQ314_016065</name>
</gene>
<reference evidence="13" key="1">
    <citation type="journal article" date="2023" name="Insect Mol. Biol.">
        <title>Genome sequencing provides insights into the evolution of gene families encoding plant cell wall-degrading enzymes in longhorned beetles.</title>
        <authorList>
            <person name="Shin N.R."/>
            <person name="Okamura Y."/>
            <person name="Kirsch R."/>
            <person name="Pauchet Y."/>
        </authorList>
    </citation>
    <scope>NUCLEOTIDE SEQUENCE</scope>
    <source>
        <strain evidence="13">RBIC_L_NR</strain>
    </source>
</reference>
<feature type="compositionally biased region" description="Basic and acidic residues" evidence="11">
    <location>
        <begin position="358"/>
        <end position="371"/>
    </location>
</feature>
<feature type="region of interest" description="Disordered" evidence="11">
    <location>
        <begin position="351"/>
        <end position="385"/>
    </location>
</feature>
<evidence type="ECO:0000259" key="12">
    <source>
        <dbReference type="PROSITE" id="PS50888"/>
    </source>
</evidence>
<dbReference type="GO" id="GO:0005634">
    <property type="term" value="C:nucleus"/>
    <property type="evidence" value="ECO:0007669"/>
    <property type="project" value="UniProtKB-SubCell"/>
</dbReference>